<name>A0A1S5WM49_MASBA</name>
<organism evidence="5">
    <name type="scientific">Mastigamoeba balamuthi</name>
    <name type="common">Phreatamoeba balamuthi</name>
    <dbReference type="NCBI Taxonomy" id="108607"/>
    <lineage>
        <taxon>Eukaryota</taxon>
        <taxon>Amoebozoa</taxon>
        <taxon>Evosea</taxon>
        <taxon>Archamoebae</taxon>
        <taxon>Mastigamoebida</taxon>
        <taxon>Mastigamoebidae</taxon>
        <taxon>Mastigamoeba</taxon>
    </lineage>
</organism>
<dbReference type="AlphaFoldDB" id="A0A1S5WM49"/>
<evidence type="ECO:0000259" key="4">
    <source>
        <dbReference type="Pfam" id="PF01212"/>
    </source>
</evidence>
<dbReference type="Gene3D" id="3.90.1150.10">
    <property type="entry name" value="Aspartate Aminotransferase, domain 1"/>
    <property type="match status" value="2"/>
</dbReference>
<dbReference type="InterPro" id="IPR015422">
    <property type="entry name" value="PyrdxlP-dep_Trfase_small"/>
</dbReference>
<dbReference type="SUPFAM" id="SSF53383">
    <property type="entry name" value="PLP-dependent transferases"/>
    <property type="match status" value="1"/>
</dbReference>
<comment type="similarity">
    <text evidence="2">Belongs to the beta-eliminating lyase family.</text>
</comment>
<dbReference type="PANTHER" id="PTHR32325">
    <property type="entry name" value="BETA-ELIMINATING LYASE-LIKE PROTEIN-RELATED"/>
    <property type="match status" value="1"/>
</dbReference>
<dbReference type="PANTHER" id="PTHR32325:SF4">
    <property type="entry name" value="TRYPTOPHANASE"/>
    <property type="match status" value="1"/>
</dbReference>
<reference evidence="5" key="1">
    <citation type="journal article" date="2016" name="Environ. Microbiol.">
        <title>Lateral gene transfer of p-cresol- and indole-producing enzymes from environmental bacteria to Mastigamoeba balamuthi.</title>
        <authorList>
            <person name="Nyvltova E."/>
            <person name="Sut'ak R."/>
            <person name="Zarsky V."/>
            <person name="Harant K."/>
            <person name="Hrdy I."/>
            <person name="Tachezy J."/>
        </authorList>
    </citation>
    <scope>NUCLEOTIDE SEQUENCE</scope>
</reference>
<evidence type="ECO:0000256" key="2">
    <source>
        <dbReference type="ARBA" id="ARBA00009721"/>
    </source>
</evidence>
<dbReference type="GO" id="GO:0009034">
    <property type="term" value="F:tryptophanase activity"/>
    <property type="evidence" value="ECO:0007669"/>
    <property type="project" value="UniProtKB-EC"/>
</dbReference>
<keyword evidence="5" id="KW-0456">Lyase</keyword>
<feature type="domain" description="Aromatic amino acid beta-eliminating lyase/threonine aldolase" evidence="4">
    <location>
        <begin position="62"/>
        <end position="512"/>
    </location>
</feature>
<dbReference type="NCBIfam" id="NF009709">
    <property type="entry name" value="PRK13238.1"/>
    <property type="match status" value="1"/>
</dbReference>
<protein>
    <submittedName>
        <fullName evidence="5">Tryptophanase 2</fullName>
        <ecNumber evidence="5">4.1.99.1</ecNumber>
    </submittedName>
</protein>
<evidence type="ECO:0000256" key="3">
    <source>
        <dbReference type="ARBA" id="ARBA00022898"/>
    </source>
</evidence>
<keyword evidence="3" id="KW-0663">Pyridoxal phosphate</keyword>
<proteinExistence type="evidence at transcript level"/>
<accession>A0A1S5WM49</accession>
<dbReference type="Pfam" id="PF01212">
    <property type="entry name" value="Beta_elim_lyase"/>
    <property type="match status" value="1"/>
</dbReference>
<dbReference type="InterPro" id="IPR001597">
    <property type="entry name" value="ArAA_b-elim_lyase/Thr_aldolase"/>
</dbReference>
<evidence type="ECO:0000256" key="1">
    <source>
        <dbReference type="ARBA" id="ARBA00001933"/>
    </source>
</evidence>
<dbReference type="EMBL" id="KX377701">
    <property type="protein sequence ID" value="AQQ13384.1"/>
    <property type="molecule type" value="mRNA"/>
</dbReference>
<dbReference type="Gene3D" id="3.40.640.10">
    <property type="entry name" value="Type I PLP-dependent aspartate aminotransferase-like (Major domain)"/>
    <property type="match status" value="1"/>
</dbReference>
<dbReference type="InterPro" id="IPR015421">
    <property type="entry name" value="PyrdxlP-dep_Trfase_major"/>
</dbReference>
<dbReference type="EC" id="4.1.99.1" evidence="5"/>
<dbReference type="InterPro" id="IPR015424">
    <property type="entry name" value="PyrdxlP-dep_Trfase"/>
</dbReference>
<comment type="cofactor">
    <cofactor evidence="1">
        <name>pyridoxal 5'-phosphate</name>
        <dbReference type="ChEBI" id="CHEBI:597326"/>
    </cofactor>
</comment>
<sequence>MAHSEQHTPGFKGQYDLGVQPPTQRTLVVRAAHQVTAEERERVQVATEYNGFAFSAGMLLVDFLSDSGASAMTDAQWAALVRGDEAYGGNHGLYAIVHAIRDTFERPRPRGQAPVVSRIIADDADDIGEWWRQTDAEEPAPNTFANWGRALRESPNFFVLPQGRCAENLIFGTVGEVLARENAPKPWRIPCNGFFDTTEAQASVNHFTPTNLFSPHFHDAFSVADVDRTNPFKGNIDIARLEKIFELGGTVPMVLLTVTNNTAAGQPVSMRNIEQAAQIAHAHGVPLVFDAARFAENAWFIHEFEEGWKGRPILDIVHAMFSHCDAFTMSAKKDGLGNIGGFLCFRNKGLFHKRFSTPEHDVGSLLQEKQIMRYGNASHGGLSGRDIMALAAGFYQVVRPEYLRRRVLQTRKLAVDLVKAGVAGVIMPPGGHAVYLDMTPFFEGTPIKIDDFAGVGFEIELIRLYGIRCCELGPFAFEWDQKNAEQRKGILNLVRFAIPRNMYNEDHMSYTVAAIAELYKHREKIPKVTVARGAELHLRHFQSGLKPDYYNGKL</sequence>
<dbReference type="VEuPathDB" id="AmoebaDB:MBAL_000667"/>
<evidence type="ECO:0000313" key="5">
    <source>
        <dbReference type="EMBL" id="AQQ13384.1"/>
    </source>
</evidence>